<feature type="transmembrane region" description="Helical" evidence="7">
    <location>
        <begin position="267"/>
        <end position="287"/>
    </location>
</feature>
<dbReference type="GO" id="GO:0005886">
    <property type="term" value="C:plasma membrane"/>
    <property type="evidence" value="ECO:0007669"/>
    <property type="project" value="UniProtKB-SubCell"/>
</dbReference>
<evidence type="ECO:0000256" key="2">
    <source>
        <dbReference type="ARBA" id="ARBA00022448"/>
    </source>
</evidence>
<evidence type="ECO:0000256" key="4">
    <source>
        <dbReference type="ARBA" id="ARBA00022692"/>
    </source>
</evidence>
<dbReference type="EMBL" id="JAGYPN010000001">
    <property type="protein sequence ID" value="MBS4222744.1"/>
    <property type="molecule type" value="Genomic_DNA"/>
</dbReference>
<organism evidence="9 10">
    <name type="scientific">Lederbergia citrea</name>
    <dbReference type="NCBI Taxonomy" id="2833581"/>
    <lineage>
        <taxon>Bacteria</taxon>
        <taxon>Bacillati</taxon>
        <taxon>Bacillota</taxon>
        <taxon>Bacilli</taxon>
        <taxon>Bacillales</taxon>
        <taxon>Bacillaceae</taxon>
        <taxon>Lederbergia</taxon>
    </lineage>
</organism>
<keyword evidence="3" id="KW-1003">Cell membrane</keyword>
<dbReference type="PANTHER" id="PTHR30193">
    <property type="entry name" value="ABC TRANSPORTER PERMEASE PROTEIN"/>
    <property type="match status" value="1"/>
</dbReference>
<dbReference type="InterPro" id="IPR051393">
    <property type="entry name" value="ABC_transporter_permease"/>
</dbReference>
<keyword evidence="6 7" id="KW-0472">Membrane</keyword>
<feature type="domain" description="ABC transmembrane type-1" evidence="8">
    <location>
        <begin position="75"/>
        <end position="288"/>
    </location>
</feature>
<feature type="transmembrane region" description="Helical" evidence="7">
    <location>
        <begin position="79"/>
        <end position="101"/>
    </location>
</feature>
<dbReference type="GO" id="GO:0055085">
    <property type="term" value="P:transmembrane transport"/>
    <property type="evidence" value="ECO:0007669"/>
    <property type="project" value="InterPro"/>
</dbReference>
<comment type="similarity">
    <text evidence="7">Belongs to the binding-protein-dependent transport system permease family.</text>
</comment>
<keyword evidence="5 7" id="KW-1133">Transmembrane helix</keyword>
<evidence type="ECO:0000313" key="10">
    <source>
        <dbReference type="Proteomes" id="UP000676456"/>
    </source>
</evidence>
<evidence type="ECO:0000313" key="9">
    <source>
        <dbReference type="EMBL" id="MBS4222744.1"/>
    </source>
</evidence>
<evidence type="ECO:0000256" key="5">
    <source>
        <dbReference type="ARBA" id="ARBA00022989"/>
    </source>
</evidence>
<comment type="caution">
    <text evidence="9">The sequence shown here is derived from an EMBL/GenBank/DDBJ whole genome shotgun (WGS) entry which is preliminary data.</text>
</comment>
<keyword evidence="2 7" id="KW-0813">Transport</keyword>
<dbReference type="AlphaFoldDB" id="A0A942UTQ0"/>
<dbReference type="PANTHER" id="PTHR30193:SF37">
    <property type="entry name" value="INNER MEMBRANE ABC TRANSPORTER PERMEASE PROTEIN YCJO"/>
    <property type="match status" value="1"/>
</dbReference>
<feature type="transmembrane region" description="Helical" evidence="7">
    <location>
        <begin position="113"/>
        <end position="133"/>
    </location>
</feature>
<evidence type="ECO:0000256" key="3">
    <source>
        <dbReference type="ARBA" id="ARBA00022475"/>
    </source>
</evidence>
<accession>A0A942UTQ0</accession>
<protein>
    <submittedName>
        <fullName evidence="9">Sugar ABC transporter permease</fullName>
    </submittedName>
</protein>
<feature type="transmembrane region" description="Helical" evidence="7">
    <location>
        <begin position="20"/>
        <end position="39"/>
    </location>
</feature>
<sequence length="297" mass="33577">MPSSTKKTRAQWITPKRAPYIFIAPAVLLLIFFTIYPVLQSFILSFQQVKGITKTFVGLSNYTRLLHDPIFYKSLLNTFQILIVQVPVMLFFALLIAVGLHSSLVKAKSFFRIAYFMPAITALVAASIVFMILLDENFGLVNYLLNLLGIESIRWLSSPFWAKVSIIALMTWRWTGYNMVIFLAGLQNIPKELYEAASMDGATRVKQFFLITIPQLKPVFIFTVVMSTIGTLQLFDEPFILTGGGPNNATMTITLYLYQTGFKYFDFGYASAIAYALVVIIAVISWIQMKLVGDFEE</sequence>
<name>A0A942UTQ0_9BACI</name>
<dbReference type="Proteomes" id="UP000676456">
    <property type="component" value="Unassembled WGS sequence"/>
</dbReference>
<reference evidence="9 10" key="1">
    <citation type="submission" date="2021-05" db="EMBL/GenBank/DDBJ databases">
        <title>Novel Bacillus species.</title>
        <authorList>
            <person name="Liu G."/>
        </authorList>
    </citation>
    <scope>NUCLEOTIDE SEQUENCE [LARGE SCALE GENOMIC DNA]</scope>
    <source>
        <strain evidence="9 10">FJAT-49682</strain>
    </source>
</reference>
<dbReference type="SUPFAM" id="SSF161098">
    <property type="entry name" value="MetI-like"/>
    <property type="match status" value="1"/>
</dbReference>
<keyword evidence="4 7" id="KW-0812">Transmembrane</keyword>
<evidence type="ECO:0000256" key="6">
    <source>
        <dbReference type="ARBA" id="ARBA00023136"/>
    </source>
</evidence>
<feature type="transmembrane region" description="Helical" evidence="7">
    <location>
        <begin position="216"/>
        <end position="235"/>
    </location>
</feature>
<dbReference type="CDD" id="cd06261">
    <property type="entry name" value="TM_PBP2"/>
    <property type="match status" value="1"/>
</dbReference>
<gene>
    <name evidence="9" type="ORF">KHA91_08215</name>
</gene>
<dbReference type="Pfam" id="PF00528">
    <property type="entry name" value="BPD_transp_1"/>
    <property type="match status" value="1"/>
</dbReference>
<dbReference type="SUPFAM" id="SSF160964">
    <property type="entry name" value="MalF N-terminal region-like"/>
    <property type="match status" value="1"/>
</dbReference>
<dbReference type="RefSeq" id="WP_213097899.1">
    <property type="nucleotide sequence ID" value="NZ_JAGYPN010000001.1"/>
</dbReference>
<keyword evidence="10" id="KW-1185">Reference proteome</keyword>
<dbReference type="InterPro" id="IPR000515">
    <property type="entry name" value="MetI-like"/>
</dbReference>
<dbReference type="PROSITE" id="PS50928">
    <property type="entry name" value="ABC_TM1"/>
    <property type="match status" value="1"/>
</dbReference>
<dbReference type="Gene3D" id="1.10.3720.10">
    <property type="entry name" value="MetI-like"/>
    <property type="match status" value="1"/>
</dbReference>
<dbReference type="InterPro" id="IPR035906">
    <property type="entry name" value="MetI-like_sf"/>
</dbReference>
<evidence type="ECO:0000256" key="1">
    <source>
        <dbReference type="ARBA" id="ARBA00004651"/>
    </source>
</evidence>
<evidence type="ECO:0000259" key="8">
    <source>
        <dbReference type="PROSITE" id="PS50928"/>
    </source>
</evidence>
<comment type="subcellular location">
    <subcellularLocation>
        <location evidence="1 7">Cell membrane</location>
        <topology evidence="1 7">Multi-pass membrane protein</topology>
    </subcellularLocation>
</comment>
<evidence type="ECO:0000256" key="7">
    <source>
        <dbReference type="RuleBase" id="RU363032"/>
    </source>
</evidence>
<proteinExistence type="inferred from homology"/>